<evidence type="ECO:0000313" key="1">
    <source>
        <dbReference type="EMBL" id="KAG0414302.1"/>
    </source>
</evidence>
<sequence length="92" mass="10840">MQRLSVYVDSKLLRRPGREKLLHSVKNAKRTRTGNHELDHHADTISRDHWLNAGYLADHWRSRPCLRHLRRPGWTLLETGQSDPAENDDHRS</sequence>
<organism evidence="1 2">
    <name type="scientific">Ixodes persulcatus</name>
    <name type="common">Taiga tick</name>
    <dbReference type="NCBI Taxonomy" id="34615"/>
    <lineage>
        <taxon>Eukaryota</taxon>
        <taxon>Metazoa</taxon>
        <taxon>Ecdysozoa</taxon>
        <taxon>Arthropoda</taxon>
        <taxon>Chelicerata</taxon>
        <taxon>Arachnida</taxon>
        <taxon>Acari</taxon>
        <taxon>Parasitiformes</taxon>
        <taxon>Ixodida</taxon>
        <taxon>Ixodoidea</taxon>
        <taxon>Ixodidae</taxon>
        <taxon>Ixodinae</taxon>
        <taxon>Ixodes</taxon>
    </lineage>
</organism>
<gene>
    <name evidence="1" type="ORF">HPB47_008532</name>
</gene>
<dbReference type="EMBL" id="JABSTQ010011189">
    <property type="protein sequence ID" value="KAG0414302.1"/>
    <property type="molecule type" value="Genomic_DNA"/>
</dbReference>
<reference evidence="1 2" key="1">
    <citation type="journal article" date="2020" name="Cell">
        <title>Large-Scale Comparative Analyses of Tick Genomes Elucidate Their Genetic Diversity and Vector Capacities.</title>
        <authorList>
            <consortium name="Tick Genome and Microbiome Consortium (TIGMIC)"/>
            <person name="Jia N."/>
            <person name="Wang J."/>
            <person name="Shi W."/>
            <person name="Du L."/>
            <person name="Sun Y."/>
            <person name="Zhan W."/>
            <person name="Jiang J.F."/>
            <person name="Wang Q."/>
            <person name="Zhang B."/>
            <person name="Ji P."/>
            <person name="Bell-Sakyi L."/>
            <person name="Cui X.M."/>
            <person name="Yuan T.T."/>
            <person name="Jiang B.G."/>
            <person name="Yang W.F."/>
            <person name="Lam T.T."/>
            <person name="Chang Q.C."/>
            <person name="Ding S.J."/>
            <person name="Wang X.J."/>
            <person name="Zhu J.G."/>
            <person name="Ruan X.D."/>
            <person name="Zhao L."/>
            <person name="Wei J.T."/>
            <person name="Ye R.Z."/>
            <person name="Que T.C."/>
            <person name="Du C.H."/>
            <person name="Zhou Y.H."/>
            <person name="Cheng J.X."/>
            <person name="Dai P.F."/>
            <person name="Guo W.B."/>
            <person name="Han X.H."/>
            <person name="Huang E.J."/>
            <person name="Li L.F."/>
            <person name="Wei W."/>
            <person name="Gao Y.C."/>
            <person name="Liu J.Z."/>
            <person name="Shao H.Z."/>
            <person name="Wang X."/>
            <person name="Wang C.C."/>
            <person name="Yang T.C."/>
            <person name="Huo Q.B."/>
            <person name="Li W."/>
            <person name="Chen H.Y."/>
            <person name="Chen S.E."/>
            <person name="Zhou L.G."/>
            <person name="Ni X.B."/>
            <person name="Tian J.H."/>
            <person name="Sheng Y."/>
            <person name="Liu T."/>
            <person name="Pan Y.S."/>
            <person name="Xia L.Y."/>
            <person name="Li J."/>
            <person name="Zhao F."/>
            <person name="Cao W.C."/>
        </authorList>
    </citation>
    <scope>NUCLEOTIDE SEQUENCE [LARGE SCALE GENOMIC DNA]</scope>
    <source>
        <strain evidence="1">Iper-2018</strain>
    </source>
</reference>
<accession>A0AC60P4S3</accession>
<feature type="non-terminal residue" evidence="1">
    <location>
        <position position="92"/>
    </location>
</feature>
<keyword evidence="2" id="KW-1185">Reference proteome</keyword>
<name>A0AC60P4S3_IXOPE</name>
<evidence type="ECO:0000313" key="2">
    <source>
        <dbReference type="Proteomes" id="UP000805193"/>
    </source>
</evidence>
<dbReference type="Proteomes" id="UP000805193">
    <property type="component" value="Unassembled WGS sequence"/>
</dbReference>
<protein>
    <submittedName>
        <fullName evidence="1">Uncharacterized protein</fullName>
    </submittedName>
</protein>
<comment type="caution">
    <text evidence="1">The sequence shown here is derived from an EMBL/GenBank/DDBJ whole genome shotgun (WGS) entry which is preliminary data.</text>
</comment>
<proteinExistence type="predicted"/>